<dbReference type="AlphaFoldDB" id="F4R7H0"/>
<feature type="region of interest" description="Disordered" evidence="1">
    <location>
        <begin position="212"/>
        <end position="276"/>
    </location>
</feature>
<feature type="compositionally biased region" description="Basic and acidic residues" evidence="1">
    <location>
        <begin position="252"/>
        <end position="261"/>
    </location>
</feature>
<dbReference type="GeneID" id="18929352"/>
<dbReference type="KEGG" id="mlr:MELLADRAFT_59437"/>
<feature type="region of interest" description="Disordered" evidence="1">
    <location>
        <begin position="114"/>
        <end position="183"/>
    </location>
</feature>
<feature type="compositionally biased region" description="Acidic residues" evidence="1">
    <location>
        <begin position="262"/>
        <end position="276"/>
    </location>
</feature>
<feature type="region of interest" description="Disordered" evidence="1">
    <location>
        <begin position="344"/>
        <end position="452"/>
    </location>
</feature>
<organism evidence="3">
    <name type="scientific">Melampsora larici-populina (strain 98AG31 / pathotype 3-4-7)</name>
    <name type="common">Poplar leaf rust fungus</name>
    <dbReference type="NCBI Taxonomy" id="747676"/>
    <lineage>
        <taxon>Eukaryota</taxon>
        <taxon>Fungi</taxon>
        <taxon>Dikarya</taxon>
        <taxon>Basidiomycota</taxon>
        <taxon>Pucciniomycotina</taxon>
        <taxon>Pucciniomycetes</taxon>
        <taxon>Pucciniales</taxon>
        <taxon>Melampsoraceae</taxon>
        <taxon>Melampsora</taxon>
    </lineage>
</organism>
<dbReference type="EMBL" id="GL883092">
    <property type="protein sequence ID" value="EGG11315.1"/>
    <property type="molecule type" value="Genomic_DNA"/>
</dbReference>
<dbReference type="VEuPathDB" id="FungiDB:MELLADRAFT_59437"/>
<proteinExistence type="predicted"/>
<feature type="compositionally biased region" description="Polar residues" evidence="1">
    <location>
        <begin position="407"/>
        <end position="416"/>
    </location>
</feature>
<dbReference type="OrthoDB" id="2507742at2759"/>
<feature type="compositionally biased region" description="Polar residues" evidence="1">
    <location>
        <begin position="116"/>
        <end position="147"/>
    </location>
</feature>
<evidence type="ECO:0000256" key="1">
    <source>
        <dbReference type="SAM" id="MobiDB-lite"/>
    </source>
</evidence>
<dbReference type="Proteomes" id="UP000001072">
    <property type="component" value="Unassembled WGS sequence"/>
</dbReference>
<dbReference type="HOGENOM" id="CLU_605620_0_0_1"/>
<feature type="compositionally biased region" description="Polar residues" evidence="1">
    <location>
        <begin position="439"/>
        <end position="452"/>
    </location>
</feature>
<dbReference type="InParanoid" id="F4R7H0"/>
<sequence length="452" mass="49148">MSSRWRERKDLSFSYPLTPIPQLSLQYDFILCQSEFYLIIRLTLDLLMQSNYSRTKLTVTLPMCASSFATTFSPTFRARGKALLTPVPRYCQAWVQVSPHSSYKVLKWVRRDHSTRPTTNQSAQNNQTSAPCCINDPNTIDGSSNEANVLEDDDDGGGSERNGDSPVAGASPSRLSKLGQKTSRAIGAETEGTGGQLAGLETGHIAGEIKMDEDKEEDRSVSGTQDHSVPVAPTPSDPQVASGKLPLPKSQANKESRLKEIDMEEQSYNDVIDDQPYENKGADVIMCEGDEVSGQAQWTGKNVSKIGLDHALGLEKPLDGSVMPSPPTEPPVLSLLPSIVPNGHSIVEETEHSKAPKSSQSYDHSLPLDSLQPWEISDPMEAATPQNQEAIPNEPWHQSEAAELSESHTTISSGTIEVTRKDLEFSPIPGLGIVDHEGSLTNSGSQPITEET</sequence>
<gene>
    <name evidence="2" type="ORF">MELLADRAFT_59437</name>
</gene>
<evidence type="ECO:0000313" key="2">
    <source>
        <dbReference type="EMBL" id="EGG11315.1"/>
    </source>
</evidence>
<name>F4R7H0_MELLP</name>
<evidence type="ECO:0000313" key="3">
    <source>
        <dbReference type="Proteomes" id="UP000001072"/>
    </source>
</evidence>
<reference evidence="3" key="1">
    <citation type="journal article" date="2011" name="Proc. Natl. Acad. Sci. U.S.A.">
        <title>Obligate biotrophy features unraveled by the genomic analysis of rust fungi.</title>
        <authorList>
            <person name="Duplessis S."/>
            <person name="Cuomo C.A."/>
            <person name="Lin Y.-C."/>
            <person name="Aerts A."/>
            <person name="Tisserant E."/>
            <person name="Veneault-Fourrey C."/>
            <person name="Joly D.L."/>
            <person name="Hacquard S."/>
            <person name="Amselem J."/>
            <person name="Cantarel B.L."/>
            <person name="Chiu R."/>
            <person name="Coutinho P.M."/>
            <person name="Feau N."/>
            <person name="Field M."/>
            <person name="Frey P."/>
            <person name="Gelhaye E."/>
            <person name="Goldberg J."/>
            <person name="Grabherr M.G."/>
            <person name="Kodira C.D."/>
            <person name="Kohler A."/>
            <person name="Kuees U."/>
            <person name="Lindquist E.A."/>
            <person name="Lucas S.M."/>
            <person name="Mago R."/>
            <person name="Mauceli E."/>
            <person name="Morin E."/>
            <person name="Murat C."/>
            <person name="Pangilinan J.L."/>
            <person name="Park R."/>
            <person name="Pearson M."/>
            <person name="Quesneville H."/>
            <person name="Rouhier N."/>
            <person name="Sakthikumar S."/>
            <person name="Salamov A.A."/>
            <person name="Schmutz J."/>
            <person name="Selles B."/>
            <person name="Shapiro H."/>
            <person name="Tanguay P."/>
            <person name="Tuskan G.A."/>
            <person name="Henrissat B."/>
            <person name="Van de Peer Y."/>
            <person name="Rouze P."/>
            <person name="Ellis J.G."/>
            <person name="Dodds P.N."/>
            <person name="Schein J.E."/>
            <person name="Zhong S."/>
            <person name="Hamelin R.C."/>
            <person name="Grigoriev I.V."/>
            <person name="Szabo L.J."/>
            <person name="Martin F."/>
        </authorList>
    </citation>
    <scope>NUCLEOTIDE SEQUENCE [LARGE SCALE GENOMIC DNA]</scope>
    <source>
        <strain evidence="3">98AG31 / pathotype 3-4-7</strain>
    </source>
</reference>
<accession>F4R7H0</accession>
<keyword evidence="3" id="KW-1185">Reference proteome</keyword>
<dbReference type="RefSeq" id="XP_007404950.1">
    <property type="nucleotide sequence ID" value="XM_007404888.1"/>
</dbReference>
<protein>
    <submittedName>
        <fullName evidence="2">Uncharacterized protein</fullName>
    </submittedName>
</protein>